<gene>
    <name evidence="5" type="ORF">OFUS_LOCUS1105</name>
</gene>
<dbReference type="GO" id="GO:0034116">
    <property type="term" value="P:positive regulation of heterotypic cell-cell adhesion"/>
    <property type="evidence" value="ECO:0007669"/>
    <property type="project" value="TreeGrafter"/>
</dbReference>
<evidence type="ECO:0000256" key="3">
    <source>
        <dbReference type="ARBA" id="ARBA00023157"/>
    </source>
</evidence>
<dbReference type="SMART" id="SM00186">
    <property type="entry name" value="FBG"/>
    <property type="match status" value="1"/>
</dbReference>
<keyword evidence="2" id="KW-0964">Secreted</keyword>
<dbReference type="Gene3D" id="3.90.215.10">
    <property type="entry name" value="Gamma Fibrinogen, chain A, domain 1"/>
    <property type="match status" value="1"/>
</dbReference>
<comment type="caution">
    <text evidence="5">The sequence shown here is derived from an EMBL/GenBank/DDBJ whole genome shotgun (WGS) entry which is preliminary data.</text>
</comment>
<evidence type="ECO:0000313" key="5">
    <source>
        <dbReference type="EMBL" id="CAH1773516.1"/>
    </source>
</evidence>
<dbReference type="Pfam" id="PF00147">
    <property type="entry name" value="Fibrinogen_C"/>
    <property type="match status" value="1"/>
</dbReference>
<sequence>MIYAITLFVCCIVFANAGPVDDPKPVLFDEDMNTSDPPEAVLFNGETTPLTPTLHDDETKCYYKLFREKVENDDCLKYETFPDGWRGEYMGNKKQAHTNQLRRIIEKQSQNIEILLNKSSNNDVMGKGNDIRSLVKLQTQLANLIFEAKNQTSIHSLKKEMRETAQALSVEIKNLELDFENKIEKMYESVKAVDDTFQRDMTTIQENFNAIIEQNENDNKDKINMLNTQVMSGWADREELRNQTYQTLSDLLEFKRQINGLQEKLNNQGSLTQDNRKLIKSLQQRTNQIETIIQAEGEQLKERLMNVEDTNEKQQDLIEQLIQQKHEDDTRDEQQTARMDNLEHRLMGEVASAKDQSAKSEHVLMLERKLNAKDNELVQMKRDLDAIRGILANIGQPLIRQPTYINCQDALQYYESISGIYSLRPDTRAPFPAYCDMEGSDGWVVIQRRQDGNVDFYRNWEDYKNGFGDLLADHYLGNKHIHILTNVYDSKLKIELYDWEDNMRYAEYDSFKIGSEDENYKLHASGYHGNAGDALSYHNEMEFSTRDRRNDLNDGLCVEWGHGAWWYNNCYNSNLNGRYYYGGPYSTNSFWGDGVVWRNIRDTNFYSLKKVVMKIKQK</sequence>
<accession>A0A8J1UCQ2</accession>
<keyword evidence="6" id="KW-1185">Reference proteome</keyword>
<dbReference type="NCBIfam" id="NF040941">
    <property type="entry name" value="GGGWT_bact"/>
    <property type="match status" value="1"/>
</dbReference>
<dbReference type="OrthoDB" id="6345539at2759"/>
<evidence type="ECO:0000256" key="2">
    <source>
        <dbReference type="ARBA" id="ARBA00022525"/>
    </source>
</evidence>
<dbReference type="InterPro" id="IPR020837">
    <property type="entry name" value="Fibrinogen_CS"/>
</dbReference>
<dbReference type="PANTHER" id="PTHR47221">
    <property type="entry name" value="FIBRINOGEN ALPHA CHAIN"/>
    <property type="match status" value="1"/>
</dbReference>
<dbReference type="InterPro" id="IPR014716">
    <property type="entry name" value="Fibrinogen_a/b/g_C_1"/>
</dbReference>
<evidence type="ECO:0000256" key="1">
    <source>
        <dbReference type="ARBA" id="ARBA00004613"/>
    </source>
</evidence>
<evidence type="ECO:0000256" key="4">
    <source>
        <dbReference type="ARBA" id="ARBA00023180"/>
    </source>
</evidence>
<dbReference type="PROSITE" id="PS51406">
    <property type="entry name" value="FIBRINOGEN_C_2"/>
    <property type="match status" value="1"/>
</dbReference>
<reference evidence="5" key="1">
    <citation type="submission" date="2022-03" db="EMBL/GenBank/DDBJ databases">
        <authorList>
            <person name="Martin C."/>
        </authorList>
    </citation>
    <scope>NUCLEOTIDE SEQUENCE</scope>
</reference>
<dbReference type="PANTHER" id="PTHR47221:SF5">
    <property type="entry name" value="FIBRINOGEN C-TERMINAL DOMAIN-CONTAINING PROTEIN"/>
    <property type="match status" value="1"/>
</dbReference>
<dbReference type="EMBL" id="CAIIXF020000001">
    <property type="protein sequence ID" value="CAH1773516.1"/>
    <property type="molecule type" value="Genomic_DNA"/>
</dbReference>
<evidence type="ECO:0000313" key="6">
    <source>
        <dbReference type="Proteomes" id="UP000749559"/>
    </source>
</evidence>
<dbReference type="CDD" id="cd00087">
    <property type="entry name" value="FReD"/>
    <property type="match status" value="1"/>
</dbReference>
<dbReference type="Proteomes" id="UP000749559">
    <property type="component" value="Unassembled WGS sequence"/>
</dbReference>
<name>A0A8J1UCQ2_OWEFU</name>
<dbReference type="PROSITE" id="PS00514">
    <property type="entry name" value="FIBRINOGEN_C_1"/>
    <property type="match status" value="1"/>
</dbReference>
<protein>
    <submittedName>
        <fullName evidence="5">Uncharacterized protein</fullName>
    </submittedName>
</protein>
<keyword evidence="4" id="KW-0325">Glycoprotein</keyword>
<dbReference type="InterPro" id="IPR002181">
    <property type="entry name" value="Fibrinogen_a/b/g_C_dom"/>
</dbReference>
<dbReference type="GO" id="GO:0005201">
    <property type="term" value="F:extracellular matrix structural constituent"/>
    <property type="evidence" value="ECO:0007669"/>
    <property type="project" value="TreeGrafter"/>
</dbReference>
<comment type="subcellular location">
    <subcellularLocation>
        <location evidence="1">Secreted</location>
    </subcellularLocation>
</comment>
<dbReference type="AlphaFoldDB" id="A0A8J1UCQ2"/>
<dbReference type="GO" id="GO:0030674">
    <property type="term" value="F:protein-macromolecule adaptor activity"/>
    <property type="evidence" value="ECO:0007669"/>
    <property type="project" value="TreeGrafter"/>
</dbReference>
<organism evidence="5 6">
    <name type="scientific">Owenia fusiformis</name>
    <name type="common">Polychaete worm</name>
    <dbReference type="NCBI Taxonomy" id="6347"/>
    <lineage>
        <taxon>Eukaryota</taxon>
        <taxon>Metazoa</taxon>
        <taxon>Spiralia</taxon>
        <taxon>Lophotrochozoa</taxon>
        <taxon>Annelida</taxon>
        <taxon>Polychaeta</taxon>
        <taxon>Sedentaria</taxon>
        <taxon>Canalipalpata</taxon>
        <taxon>Sabellida</taxon>
        <taxon>Oweniida</taxon>
        <taxon>Oweniidae</taxon>
        <taxon>Owenia</taxon>
    </lineage>
</organism>
<dbReference type="InterPro" id="IPR036056">
    <property type="entry name" value="Fibrinogen-like_C"/>
</dbReference>
<dbReference type="SUPFAM" id="SSF56496">
    <property type="entry name" value="Fibrinogen C-terminal domain-like"/>
    <property type="match status" value="1"/>
</dbReference>
<dbReference type="GO" id="GO:0005577">
    <property type="term" value="C:fibrinogen complex"/>
    <property type="evidence" value="ECO:0007669"/>
    <property type="project" value="TreeGrafter"/>
</dbReference>
<dbReference type="InterPro" id="IPR037579">
    <property type="entry name" value="FIB_ANG-like"/>
</dbReference>
<proteinExistence type="predicted"/>
<keyword evidence="3" id="KW-1015">Disulfide bond</keyword>